<organism evidence="1">
    <name type="scientific">Solanum chacoense</name>
    <name type="common">Chaco potato</name>
    <dbReference type="NCBI Taxonomy" id="4108"/>
    <lineage>
        <taxon>Eukaryota</taxon>
        <taxon>Viridiplantae</taxon>
        <taxon>Streptophyta</taxon>
        <taxon>Embryophyta</taxon>
        <taxon>Tracheophyta</taxon>
        <taxon>Spermatophyta</taxon>
        <taxon>Magnoliopsida</taxon>
        <taxon>eudicotyledons</taxon>
        <taxon>Gunneridae</taxon>
        <taxon>Pentapetalae</taxon>
        <taxon>asterids</taxon>
        <taxon>lamiids</taxon>
        <taxon>Solanales</taxon>
        <taxon>Solanaceae</taxon>
        <taxon>Solanoideae</taxon>
        <taxon>Solaneae</taxon>
        <taxon>Solanum</taxon>
    </lineage>
</organism>
<accession>A0A0V0GGJ8</accession>
<sequence>MVTKPGPSPFGLLVHVPFRSRRKEDVTLGYSLTLIGNRWFCLYGLGQSFPHEPTFEISTSIHF</sequence>
<dbReference type="EMBL" id="GEDG01038842">
    <property type="protein sequence ID" value="JAP07396.1"/>
    <property type="molecule type" value="Transcribed_RNA"/>
</dbReference>
<dbReference type="AlphaFoldDB" id="A0A0V0GGJ8"/>
<name>A0A0V0GGJ8_SOLCH</name>
<proteinExistence type="predicted"/>
<evidence type="ECO:0000313" key="1">
    <source>
        <dbReference type="EMBL" id="JAP07396.1"/>
    </source>
</evidence>
<protein>
    <submittedName>
        <fullName evidence="1">Putative ovule protein</fullName>
    </submittedName>
</protein>
<reference evidence="1" key="1">
    <citation type="submission" date="2015-12" db="EMBL/GenBank/DDBJ databases">
        <title>Gene expression during late stages of embryo sac development: a critical building block for successful pollen-pistil interactions.</title>
        <authorList>
            <person name="Liu Y."/>
            <person name="Joly V."/>
            <person name="Sabar M."/>
            <person name="Matton D.P."/>
        </authorList>
    </citation>
    <scope>NUCLEOTIDE SEQUENCE</scope>
</reference>